<protein>
    <submittedName>
        <fullName evidence="1">Uncharacterized protein</fullName>
    </submittedName>
</protein>
<sequence>MFETGESSEEPKPARVLVDIPNESLPMLNEIIKLVTPRFQTLVGYVLQVVPKDILQSIIDSEPQSTIRIIECMDPHNAHMDITSPRNMNYANTTK</sequence>
<proteinExistence type="predicted"/>
<comment type="caution">
    <text evidence="1">The sequence shown here is derived from an EMBL/GenBank/DDBJ whole genome shotgun (WGS) entry which is preliminary data.</text>
</comment>
<gene>
    <name evidence="1" type="ORF">F2Q68_00041556</name>
</gene>
<dbReference type="Proteomes" id="UP000712281">
    <property type="component" value="Unassembled WGS sequence"/>
</dbReference>
<dbReference type="AlphaFoldDB" id="A0A8S9MS75"/>
<accession>A0A8S9MS75</accession>
<reference evidence="1" key="1">
    <citation type="submission" date="2019-12" db="EMBL/GenBank/DDBJ databases">
        <title>Genome sequencing and annotation of Brassica cretica.</title>
        <authorList>
            <person name="Studholme D.J."/>
            <person name="Sarris P.F."/>
        </authorList>
    </citation>
    <scope>NUCLEOTIDE SEQUENCE</scope>
    <source>
        <strain evidence="1">PFS-001/15</strain>
        <tissue evidence="1">Leaf</tissue>
    </source>
</reference>
<organism evidence="1 2">
    <name type="scientific">Brassica cretica</name>
    <name type="common">Mustard</name>
    <dbReference type="NCBI Taxonomy" id="69181"/>
    <lineage>
        <taxon>Eukaryota</taxon>
        <taxon>Viridiplantae</taxon>
        <taxon>Streptophyta</taxon>
        <taxon>Embryophyta</taxon>
        <taxon>Tracheophyta</taxon>
        <taxon>Spermatophyta</taxon>
        <taxon>Magnoliopsida</taxon>
        <taxon>eudicotyledons</taxon>
        <taxon>Gunneridae</taxon>
        <taxon>Pentapetalae</taxon>
        <taxon>rosids</taxon>
        <taxon>malvids</taxon>
        <taxon>Brassicales</taxon>
        <taxon>Brassicaceae</taxon>
        <taxon>Brassiceae</taxon>
        <taxon>Brassica</taxon>
    </lineage>
</organism>
<evidence type="ECO:0000313" key="1">
    <source>
        <dbReference type="EMBL" id="KAF2620751.1"/>
    </source>
</evidence>
<name>A0A8S9MS75_BRACR</name>
<dbReference type="EMBL" id="QGKW02000007">
    <property type="protein sequence ID" value="KAF2620751.1"/>
    <property type="molecule type" value="Genomic_DNA"/>
</dbReference>
<evidence type="ECO:0000313" key="2">
    <source>
        <dbReference type="Proteomes" id="UP000712281"/>
    </source>
</evidence>